<dbReference type="AlphaFoldDB" id="A0A1X6Y803"/>
<evidence type="ECO:0000313" key="1">
    <source>
        <dbReference type="EMBL" id="SLN11637.1"/>
    </source>
</evidence>
<dbReference type="Proteomes" id="UP000193778">
    <property type="component" value="Unassembled WGS sequence"/>
</dbReference>
<gene>
    <name evidence="1" type="ORF">RUM8411_00172</name>
</gene>
<evidence type="ECO:0000313" key="2">
    <source>
        <dbReference type="Proteomes" id="UP000193778"/>
    </source>
</evidence>
<keyword evidence="2" id="KW-1185">Reference proteome</keyword>
<evidence type="ECO:0008006" key="3">
    <source>
        <dbReference type="Google" id="ProtNLM"/>
    </source>
</evidence>
<dbReference type="Gene3D" id="3.30.70.100">
    <property type="match status" value="1"/>
</dbReference>
<dbReference type="InterPro" id="IPR011008">
    <property type="entry name" value="Dimeric_a/b-barrel"/>
</dbReference>
<dbReference type="OrthoDB" id="1453400at2"/>
<reference evidence="2" key="1">
    <citation type="submission" date="2017-03" db="EMBL/GenBank/DDBJ databases">
        <authorList>
            <person name="Rodrigo-Torres L."/>
            <person name="Arahal R.D."/>
            <person name="Lucena T."/>
        </authorList>
    </citation>
    <scope>NUCLEOTIDE SEQUENCE [LARGE SCALE GENOMIC DNA]</scope>
    <source>
        <strain evidence="2">CECT 8411</strain>
    </source>
</reference>
<dbReference type="RefSeq" id="WP_085820750.1">
    <property type="nucleotide sequence ID" value="NZ_FWFP01000001.1"/>
</dbReference>
<protein>
    <recommendedName>
        <fullName evidence="3">Antibiotic biosynthesis monooxygenase</fullName>
    </recommendedName>
</protein>
<dbReference type="EMBL" id="FWFP01000001">
    <property type="protein sequence ID" value="SLN11637.1"/>
    <property type="molecule type" value="Genomic_DNA"/>
</dbReference>
<proteinExistence type="predicted"/>
<organism evidence="1 2">
    <name type="scientific">Ruegeria meonggei</name>
    <dbReference type="NCBI Taxonomy" id="1446476"/>
    <lineage>
        <taxon>Bacteria</taxon>
        <taxon>Pseudomonadati</taxon>
        <taxon>Pseudomonadota</taxon>
        <taxon>Alphaproteobacteria</taxon>
        <taxon>Rhodobacterales</taxon>
        <taxon>Roseobacteraceae</taxon>
        <taxon>Ruegeria</taxon>
    </lineage>
</organism>
<sequence>MTHVAEIVTFELANGTTPEEFVKLSQASEAFVRAAPGFAHRQLSQGEDGRWTDYVIWTDIKAAQDAAAQFPQQGFAPALIAAINPEGMQMRHENVLWNMTA</sequence>
<dbReference type="SUPFAM" id="SSF54909">
    <property type="entry name" value="Dimeric alpha+beta barrel"/>
    <property type="match status" value="1"/>
</dbReference>
<accession>A0A1X6Y803</accession>
<name>A0A1X6Y803_9RHOB</name>